<feature type="region of interest" description="Disordered" evidence="4">
    <location>
        <begin position="405"/>
        <end position="424"/>
    </location>
</feature>
<evidence type="ECO:0000256" key="2">
    <source>
        <dbReference type="ARBA" id="ARBA00023012"/>
    </source>
</evidence>
<feature type="compositionally biased region" description="Acidic residues" evidence="4">
    <location>
        <begin position="372"/>
        <end position="387"/>
    </location>
</feature>
<evidence type="ECO:0000259" key="5">
    <source>
        <dbReference type="PROSITE" id="PS50110"/>
    </source>
</evidence>
<dbReference type="Pfam" id="PF00072">
    <property type="entry name" value="Response_reg"/>
    <property type="match status" value="1"/>
</dbReference>
<reference evidence="6" key="2">
    <citation type="submission" date="2021-01" db="EMBL/GenBank/DDBJ databases">
        <authorList>
            <person name="Hahn C.R."/>
            <person name="Youssef N.H."/>
            <person name="Elshahed M."/>
        </authorList>
    </citation>
    <scope>NUCLEOTIDE SEQUENCE</scope>
    <source>
        <strain evidence="6">Zod_Metabat.24</strain>
    </source>
</reference>
<dbReference type="InterPro" id="IPR050595">
    <property type="entry name" value="Bact_response_regulator"/>
</dbReference>
<feature type="compositionally biased region" description="Basic and acidic residues" evidence="4">
    <location>
        <begin position="268"/>
        <end position="279"/>
    </location>
</feature>
<feature type="compositionally biased region" description="Basic and acidic residues" evidence="4">
    <location>
        <begin position="194"/>
        <end position="223"/>
    </location>
</feature>
<accession>A0A9D8KHA1</accession>
<dbReference type="PANTHER" id="PTHR44591">
    <property type="entry name" value="STRESS RESPONSE REGULATOR PROTEIN 1"/>
    <property type="match status" value="1"/>
</dbReference>
<feature type="compositionally biased region" description="Basic and acidic residues" evidence="4">
    <location>
        <begin position="357"/>
        <end position="371"/>
    </location>
</feature>
<evidence type="ECO:0000313" key="7">
    <source>
        <dbReference type="Proteomes" id="UP000809273"/>
    </source>
</evidence>
<feature type="region of interest" description="Disordered" evidence="4">
    <location>
        <begin position="178"/>
        <end position="396"/>
    </location>
</feature>
<organism evidence="6 7">
    <name type="scientific">Candidatus Zymogenus saltonus</name>
    <dbReference type="NCBI Taxonomy" id="2844893"/>
    <lineage>
        <taxon>Bacteria</taxon>
        <taxon>Deltaproteobacteria</taxon>
        <taxon>Candidatus Zymogenia</taxon>
        <taxon>Candidatus Zymogeniales</taxon>
        <taxon>Candidatus Zymogenaceae</taxon>
        <taxon>Candidatus Zymogenus</taxon>
    </lineage>
</organism>
<dbReference type="GO" id="GO:0000160">
    <property type="term" value="P:phosphorelay signal transduction system"/>
    <property type="evidence" value="ECO:0007669"/>
    <property type="project" value="UniProtKB-KW"/>
</dbReference>
<dbReference type="InterPro" id="IPR011006">
    <property type="entry name" value="CheY-like_superfamily"/>
</dbReference>
<reference evidence="6" key="1">
    <citation type="journal article" date="2021" name="Environ. Microbiol.">
        <title>Genomic characterization of three novel Desulfobacterota classes expand the metabolic and phylogenetic diversity of the phylum.</title>
        <authorList>
            <person name="Murphy C.L."/>
            <person name="Biggerstaff J."/>
            <person name="Eichhorn A."/>
            <person name="Ewing E."/>
            <person name="Shahan R."/>
            <person name="Soriano D."/>
            <person name="Stewart S."/>
            <person name="VanMol K."/>
            <person name="Walker R."/>
            <person name="Walters P."/>
            <person name="Elshahed M.S."/>
            <person name="Youssef N.H."/>
        </authorList>
    </citation>
    <scope>NUCLEOTIDE SEQUENCE</scope>
    <source>
        <strain evidence="6">Zod_Metabat.24</strain>
    </source>
</reference>
<evidence type="ECO:0000256" key="4">
    <source>
        <dbReference type="SAM" id="MobiDB-lite"/>
    </source>
</evidence>
<feature type="region of interest" description="Disordered" evidence="4">
    <location>
        <begin position="430"/>
        <end position="455"/>
    </location>
</feature>
<keyword evidence="1 3" id="KW-0597">Phosphoprotein</keyword>
<dbReference type="SMART" id="SM00448">
    <property type="entry name" value="REC"/>
    <property type="match status" value="1"/>
</dbReference>
<gene>
    <name evidence="6" type="ORF">JW984_15715</name>
</gene>
<dbReference type="AlphaFoldDB" id="A0A9D8KHA1"/>
<dbReference type="PROSITE" id="PS50110">
    <property type="entry name" value="RESPONSE_REGULATORY"/>
    <property type="match status" value="1"/>
</dbReference>
<dbReference type="EMBL" id="JAFGIX010000085">
    <property type="protein sequence ID" value="MBN1574644.1"/>
    <property type="molecule type" value="Genomic_DNA"/>
</dbReference>
<dbReference type="Gene3D" id="3.40.50.2300">
    <property type="match status" value="1"/>
</dbReference>
<dbReference type="SUPFAM" id="SSF52172">
    <property type="entry name" value="CheY-like"/>
    <property type="match status" value="1"/>
</dbReference>
<sequence length="581" mass="63921">MSKKILLADDSVTIQKVVSITLAHEDFELTIVDNGTEAVAKANELRPDVILLDVVMPDKDGYEVCQEIKASDGLAKIPVILLTGTFEPFDEDRAAEVGADDFIKKPFESHSLVNKIKEMVFKGGARAPVRAAETEIDDIGGLDDLEGIDDLGDFDEFKTPTEDRAYNTSMDTQDIELSEGGLDSTDFPVEEPFDTIKPKERILRNDYMDSPPKNKEPASKDDIWSVEEYDDLSGGGEPSDIGGTDELWGDEDHSEESDTADSETMVIEETRIPEEHFTIGDETDTPLAGETGFADDGFELGDEISMGDLETGTVGTRWDEDVDTREDIGREGIFSEDTEKSSFVDEEVSLPEDGAFGDDRFGEETSGREIELNDVEYSDEMPGDTDDFPVGGSREEDSIELDWGDESDAISGSGDDFAFNGDMGVDMGDMGGGFDMDKPSRFESAPSEKSFDEVDWNMEGTESESDSFGGFDEVDDTMVIDMGEEPVIGTKDAMDFSGDDLDMGEIGGRAKEISRMVKERVIEEGVIPDAVRKDMSEGEVATAVDKIAREIVQKVVWEVVPELAEELIKDEIRRLKGEKNR</sequence>
<name>A0A9D8KHA1_9DELT</name>
<proteinExistence type="predicted"/>
<protein>
    <submittedName>
        <fullName evidence="6">Response regulator</fullName>
    </submittedName>
</protein>
<evidence type="ECO:0000256" key="1">
    <source>
        <dbReference type="ARBA" id="ARBA00022553"/>
    </source>
</evidence>
<comment type="caution">
    <text evidence="6">The sequence shown here is derived from an EMBL/GenBank/DDBJ whole genome shotgun (WGS) entry which is preliminary data.</text>
</comment>
<evidence type="ECO:0000313" key="6">
    <source>
        <dbReference type="EMBL" id="MBN1574644.1"/>
    </source>
</evidence>
<feature type="compositionally biased region" description="Acidic residues" evidence="4">
    <location>
        <begin position="247"/>
        <end position="261"/>
    </location>
</feature>
<evidence type="ECO:0000256" key="3">
    <source>
        <dbReference type="PROSITE-ProRule" id="PRU00169"/>
    </source>
</evidence>
<feature type="modified residue" description="4-aspartylphosphate" evidence="3">
    <location>
        <position position="53"/>
    </location>
</feature>
<dbReference type="Proteomes" id="UP000809273">
    <property type="component" value="Unassembled WGS sequence"/>
</dbReference>
<dbReference type="InterPro" id="IPR001789">
    <property type="entry name" value="Sig_transdc_resp-reg_receiver"/>
</dbReference>
<dbReference type="PANTHER" id="PTHR44591:SF14">
    <property type="entry name" value="PROTEIN PILG"/>
    <property type="match status" value="1"/>
</dbReference>
<feature type="domain" description="Response regulatory" evidence="5">
    <location>
        <begin position="4"/>
        <end position="120"/>
    </location>
</feature>
<keyword evidence="2" id="KW-0902">Two-component regulatory system</keyword>